<keyword evidence="9" id="KW-0492">Microsome</keyword>
<keyword evidence="13" id="KW-0472">Membrane</keyword>
<comment type="similarity">
    <text evidence="4">Belongs to the cytochrome P450 family.</text>
</comment>
<keyword evidence="12" id="KW-0503">Monooxygenase</keyword>
<keyword evidence="7" id="KW-0479">Metal-binding</keyword>
<dbReference type="KEGG" id="pcw:110201916"/>
<evidence type="ECO:0000256" key="7">
    <source>
        <dbReference type="ARBA" id="ARBA00022723"/>
    </source>
</evidence>
<dbReference type="GO" id="GO:0050649">
    <property type="term" value="F:testosterone 6-beta-hydroxylase activity"/>
    <property type="evidence" value="ECO:0007669"/>
    <property type="project" value="TreeGrafter"/>
</dbReference>
<keyword evidence="6" id="KW-0349">Heme</keyword>
<dbReference type="GO" id="GO:0070989">
    <property type="term" value="P:oxidative demethylation"/>
    <property type="evidence" value="ECO:0007669"/>
    <property type="project" value="TreeGrafter"/>
</dbReference>
<proteinExistence type="inferred from homology"/>
<evidence type="ECO:0000256" key="13">
    <source>
        <dbReference type="ARBA" id="ARBA00023136"/>
    </source>
</evidence>
<accession>A0A6P5JQZ2</accession>
<dbReference type="GO" id="GO:0005789">
    <property type="term" value="C:endoplasmic reticulum membrane"/>
    <property type="evidence" value="ECO:0007669"/>
    <property type="project" value="UniProtKB-SubCell"/>
</dbReference>
<evidence type="ECO:0000256" key="11">
    <source>
        <dbReference type="ARBA" id="ARBA00023004"/>
    </source>
</evidence>
<evidence type="ECO:0000256" key="3">
    <source>
        <dbReference type="ARBA" id="ARBA00004406"/>
    </source>
</evidence>
<evidence type="ECO:0000256" key="9">
    <source>
        <dbReference type="ARBA" id="ARBA00022848"/>
    </source>
</evidence>
<dbReference type="GeneID" id="110201916"/>
<dbReference type="Proteomes" id="UP000515140">
    <property type="component" value="Unplaced"/>
</dbReference>
<evidence type="ECO:0000256" key="10">
    <source>
        <dbReference type="ARBA" id="ARBA00023002"/>
    </source>
</evidence>
<dbReference type="InterPro" id="IPR050705">
    <property type="entry name" value="Cytochrome_P450_3A"/>
</dbReference>
<dbReference type="PANTHER" id="PTHR24302">
    <property type="entry name" value="CYTOCHROME P450 FAMILY 3"/>
    <property type="match status" value="1"/>
</dbReference>
<dbReference type="GO" id="GO:0016712">
    <property type="term" value="F:oxidoreductase activity, acting on paired donors, with incorporation or reduction of molecular oxygen, reduced flavin or flavoprotein as one donor, and incorporation of one atom of oxygen"/>
    <property type="evidence" value="ECO:0007669"/>
    <property type="project" value="UniProtKB-EC"/>
</dbReference>
<dbReference type="InterPro" id="IPR036396">
    <property type="entry name" value="Cyt_P450_sf"/>
</dbReference>
<dbReference type="GO" id="GO:0020037">
    <property type="term" value="F:heme binding"/>
    <property type="evidence" value="ECO:0007669"/>
    <property type="project" value="InterPro"/>
</dbReference>
<dbReference type="AlphaFoldDB" id="A0A6P5JQZ2"/>
<evidence type="ECO:0000313" key="14">
    <source>
        <dbReference type="Proteomes" id="UP000515140"/>
    </source>
</evidence>
<dbReference type="GO" id="GO:0008202">
    <property type="term" value="P:steroid metabolic process"/>
    <property type="evidence" value="ECO:0007669"/>
    <property type="project" value="TreeGrafter"/>
</dbReference>
<dbReference type="PANTHER" id="PTHR24302:SF38">
    <property type="entry name" value="CYTOCHROME P450 3A5"/>
    <property type="match status" value="1"/>
</dbReference>
<dbReference type="InterPro" id="IPR001128">
    <property type="entry name" value="Cyt_P450"/>
</dbReference>
<evidence type="ECO:0000256" key="2">
    <source>
        <dbReference type="ARBA" id="ARBA00004174"/>
    </source>
</evidence>
<keyword evidence="11" id="KW-0408">Iron</keyword>
<comment type="cofactor">
    <cofactor evidence="1">
        <name>heme</name>
        <dbReference type="ChEBI" id="CHEBI:30413"/>
    </cofactor>
</comment>
<gene>
    <name evidence="15" type="primary">LOC110201916</name>
</gene>
<evidence type="ECO:0000256" key="5">
    <source>
        <dbReference type="ARBA" id="ARBA00012109"/>
    </source>
</evidence>
<name>A0A6P5JQZ2_PHACI</name>
<dbReference type="RefSeq" id="XP_020833444.1">
    <property type="nucleotide sequence ID" value="XM_020977785.1"/>
</dbReference>
<dbReference type="Pfam" id="PF00067">
    <property type="entry name" value="p450"/>
    <property type="match status" value="1"/>
</dbReference>
<evidence type="ECO:0000256" key="12">
    <source>
        <dbReference type="ARBA" id="ARBA00023033"/>
    </source>
</evidence>
<dbReference type="SUPFAM" id="SSF48264">
    <property type="entry name" value="Cytochrome P450"/>
    <property type="match status" value="1"/>
</dbReference>
<keyword evidence="10" id="KW-0560">Oxidoreductase</keyword>
<evidence type="ECO:0000256" key="6">
    <source>
        <dbReference type="ARBA" id="ARBA00022617"/>
    </source>
</evidence>
<evidence type="ECO:0000256" key="1">
    <source>
        <dbReference type="ARBA" id="ARBA00001971"/>
    </source>
</evidence>
<evidence type="ECO:0000256" key="4">
    <source>
        <dbReference type="ARBA" id="ARBA00010617"/>
    </source>
</evidence>
<dbReference type="InParanoid" id="A0A6P5JQZ2"/>
<comment type="subcellular location">
    <subcellularLocation>
        <location evidence="3">Endoplasmic reticulum membrane</location>
        <topology evidence="3">Peripheral membrane protein</topology>
    </subcellularLocation>
    <subcellularLocation>
        <location evidence="2">Microsome membrane</location>
        <topology evidence="2">Peripheral membrane protein</topology>
    </subcellularLocation>
</comment>
<reference evidence="15" key="1">
    <citation type="submission" date="2025-08" db="UniProtKB">
        <authorList>
            <consortium name="RefSeq"/>
        </authorList>
    </citation>
    <scope>IDENTIFICATION</scope>
    <source>
        <tissue evidence="15">Spleen</tissue>
    </source>
</reference>
<dbReference type="EC" id="1.14.14.1" evidence="5"/>
<keyword evidence="8" id="KW-0256">Endoplasmic reticulum</keyword>
<organism evidence="14 15">
    <name type="scientific">Phascolarctos cinereus</name>
    <name type="common">Koala</name>
    <dbReference type="NCBI Taxonomy" id="38626"/>
    <lineage>
        <taxon>Eukaryota</taxon>
        <taxon>Metazoa</taxon>
        <taxon>Chordata</taxon>
        <taxon>Craniata</taxon>
        <taxon>Vertebrata</taxon>
        <taxon>Euteleostomi</taxon>
        <taxon>Mammalia</taxon>
        <taxon>Metatheria</taxon>
        <taxon>Diprotodontia</taxon>
        <taxon>Phascolarctidae</taxon>
        <taxon>Phascolarctos</taxon>
    </lineage>
</organism>
<dbReference type="Gene3D" id="1.10.630.10">
    <property type="entry name" value="Cytochrome P450"/>
    <property type="match status" value="1"/>
</dbReference>
<dbReference type="GO" id="GO:0005506">
    <property type="term" value="F:iron ion binding"/>
    <property type="evidence" value="ECO:0007669"/>
    <property type="project" value="InterPro"/>
</dbReference>
<keyword evidence="14" id="KW-1185">Reference proteome</keyword>
<evidence type="ECO:0000256" key="8">
    <source>
        <dbReference type="ARBA" id="ARBA00022824"/>
    </source>
</evidence>
<sequence>MQFCPTRFSKENKESINPYAYQPFGTAPQNFIGMRFALISMKAANCQLLQEFFFRTSKETQVLLKLNSQTILSPSVQGSNWSCSKRNDPQWISTTQYY</sequence>
<evidence type="ECO:0000313" key="15">
    <source>
        <dbReference type="RefSeq" id="XP_020833444.1"/>
    </source>
</evidence>
<protein>
    <recommendedName>
        <fullName evidence="5">unspecific monooxygenase</fullName>
        <ecNumber evidence="5">1.14.14.1</ecNumber>
    </recommendedName>
</protein>